<evidence type="ECO:0000256" key="3">
    <source>
        <dbReference type="ARBA" id="ARBA00011738"/>
    </source>
</evidence>
<dbReference type="GO" id="GO:0008661">
    <property type="term" value="F:1-deoxy-D-xylulose-5-phosphate synthase activity"/>
    <property type="evidence" value="ECO:0007669"/>
    <property type="project" value="UniProtKB-UniRule"/>
</dbReference>
<dbReference type="PANTHER" id="PTHR43322:SF5">
    <property type="entry name" value="1-DEOXY-D-XYLULOSE-5-PHOSPHATE SYNTHASE, CHLOROPLASTIC"/>
    <property type="match status" value="1"/>
</dbReference>
<keyword evidence="5 10" id="KW-0479">Metal-binding</keyword>
<dbReference type="InterPro" id="IPR005475">
    <property type="entry name" value="Transketolase-like_Pyr-bd"/>
</dbReference>
<comment type="function">
    <text evidence="10">Catalyzes the acyloin condensation reaction between C atoms 2 and 3 of pyruvate and glyceraldehyde 3-phosphate to yield 1-deoxy-D-xylulose-5-phosphate (DXP).</text>
</comment>
<evidence type="ECO:0000256" key="6">
    <source>
        <dbReference type="ARBA" id="ARBA00022842"/>
    </source>
</evidence>
<dbReference type="SMART" id="SM00861">
    <property type="entry name" value="Transket_pyr"/>
    <property type="match status" value="1"/>
</dbReference>
<dbReference type="Pfam" id="PF02780">
    <property type="entry name" value="Transketolase_C"/>
    <property type="match status" value="1"/>
</dbReference>
<comment type="pathway">
    <text evidence="1 10">Metabolic intermediate biosynthesis; 1-deoxy-D-xylulose 5-phosphate biosynthesis; 1-deoxy-D-xylulose 5-phosphate from D-glyceraldehyde 3-phosphate and pyruvate: step 1/1.</text>
</comment>
<feature type="binding site" evidence="10">
    <location>
        <begin position="113"/>
        <end position="115"/>
    </location>
    <ligand>
        <name>thiamine diphosphate</name>
        <dbReference type="ChEBI" id="CHEBI:58937"/>
    </ligand>
</feature>
<evidence type="ECO:0000256" key="4">
    <source>
        <dbReference type="ARBA" id="ARBA00022679"/>
    </source>
</evidence>
<evidence type="ECO:0000256" key="1">
    <source>
        <dbReference type="ARBA" id="ARBA00004980"/>
    </source>
</evidence>
<evidence type="ECO:0000256" key="7">
    <source>
        <dbReference type="ARBA" id="ARBA00022977"/>
    </source>
</evidence>
<dbReference type="Gene3D" id="3.40.50.970">
    <property type="match status" value="2"/>
</dbReference>
<dbReference type="InterPro" id="IPR049557">
    <property type="entry name" value="Transketolase_CS"/>
</dbReference>
<keyword evidence="8 10" id="KW-0786">Thiamine pyrophosphate</keyword>
<comment type="subunit">
    <text evidence="3 10">Homodimer.</text>
</comment>
<evidence type="ECO:0000313" key="13">
    <source>
        <dbReference type="Proteomes" id="UP000593802"/>
    </source>
</evidence>
<dbReference type="Pfam" id="PF02779">
    <property type="entry name" value="Transket_pyr"/>
    <property type="match status" value="1"/>
</dbReference>
<dbReference type="NCBIfam" id="NF003933">
    <property type="entry name" value="PRK05444.2-2"/>
    <property type="match status" value="1"/>
</dbReference>
<comment type="similarity">
    <text evidence="2 10">Belongs to the transketolase family. DXPS subfamily.</text>
</comment>
<evidence type="ECO:0000313" key="12">
    <source>
        <dbReference type="EMBL" id="BCJ85908.1"/>
    </source>
</evidence>
<sequence>MRLENVNSPADLKQLNVGQLEELAEEIRRFLIESLSVTGGHFGANLGVVELTLALHKVFDSPIDKLIWDVGHQAYVHKILTGRKDQFPTLRKYKGLSGFPKRSESEHDMFDVGHSSTSISAATGYALARDLKKEDHHVVAIIGDGAMTGGMAFEAMNHVGHMGTDLIVVLNDNEMSIDPNVGAVSNYLAKIRNDSHYKNAKAEIVSLLQKLPSLGTKVAKGLERIKDSLKYLMVPGMLFEELGFTYMGPIDGHNLPLLLQGLEQAKQTKGPVLVHVVTKKGKGYAAAEGSYDKWHGVSPFNIETGELPKAVSSAPSYSSVFGKTMIRLAEQNDKVIAITPAMPSGSGLLEYAEKFPDRFFDVGIAEQHAATMSAGLACAGMRPVLSIYSTFLQRAYDQTIHDICIQNLPVTIAVDRAGLVGADGETHQGAFDISFLRAIPNLSIMMPKDENEMQHMLYTALQQPGPVAVRYPRGEGKGVQMDEQFHEIPFGKAEILREGSSQVALLALGPMVELAEKAADALEKEGVFPMVVNMRFVKPLDSELLMDLAIRGYRFITVEEAAVAGGMGSAVMEFFAVNMISGVEVFPIGLPDRFIEHGNVKQLLESVGVTTERIVEHVKRLMPKKRQRA</sequence>
<evidence type="ECO:0000256" key="10">
    <source>
        <dbReference type="HAMAP-Rule" id="MF_00315"/>
    </source>
</evidence>
<dbReference type="InterPro" id="IPR020826">
    <property type="entry name" value="Transketolase_BS"/>
</dbReference>
<dbReference type="AlphaFoldDB" id="A0A7I8D6Y3"/>
<comment type="cofactor">
    <cofactor evidence="10">
        <name>Mg(2+)</name>
        <dbReference type="ChEBI" id="CHEBI:18420"/>
    </cofactor>
    <text evidence="10">Binds 1 Mg(2+) ion per subunit.</text>
</comment>
<dbReference type="PROSITE" id="PS00801">
    <property type="entry name" value="TRANSKETOLASE_1"/>
    <property type="match status" value="1"/>
</dbReference>
<feature type="binding site" evidence="10">
    <location>
        <begin position="145"/>
        <end position="146"/>
    </location>
    <ligand>
        <name>thiamine diphosphate</name>
        <dbReference type="ChEBI" id="CHEBI:58937"/>
    </ligand>
</feature>
<dbReference type="InterPro" id="IPR009014">
    <property type="entry name" value="Transketo_C/PFOR_II"/>
</dbReference>
<dbReference type="GO" id="GO:0005829">
    <property type="term" value="C:cytosol"/>
    <property type="evidence" value="ECO:0007669"/>
    <property type="project" value="TreeGrafter"/>
</dbReference>
<dbReference type="Proteomes" id="UP000593802">
    <property type="component" value="Chromosome"/>
</dbReference>
<dbReference type="InterPro" id="IPR029061">
    <property type="entry name" value="THDP-binding"/>
</dbReference>
<dbReference type="EC" id="2.2.1.7" evidence="10"/>
<evidence type="ECO:0000256" key="2">
    <source>
        <dbReference type="ARBA" id="ARBA00011081"/>
    </source>
</evidence>
<dbReference type="SUPFAM" id="SSF52518">
    <property type="entry name" value="Thiamin diphosphate-binding fold (THDP-binding)"/>
    <property type="match status" value="2"/>
</dbReference>
<evidence type="ECO:0000259" key="11">
    <source>
        <dbReference type="SMART" id="SM00861"/>
    </source>
</evidence>
<dbReference type="PANTHER" id="PTHR43322">
    <property type="entry name" value="1-D-DEOXYXYLULOSE 5-PHOSPHATE SYNTHASE-RELATED"/>
    <property type="match status" value="1"/>
</dbReference>
<dbReference type="InterPro" id="IPR005477">
    <property type="entry name" value="Dxylulose-5-P_synthase"/>
</dbReference>
<dbReference type="RefSeq" id="WP_200759974.1">
    <property type="nucleotide sequence ID" value="NZ_AP023366.1"/>
</dbReference>
<protein>
    <recommendedName>
        <fullName evidence="10">1-deoxy-D-xylulose-5-phosphate synthase</fullName>
        <ecNumber evidence="10">2.2.1.7</ecNumber>
    </recommendedName>
    <alternativeName>
        <fullName evidence="10">1-deoxyxylulose-5-phosphate synthase</fullName>
        <shortName evidence="10">DXP synthase</shortName>
        <shortName evidence="10">DXPS</shortName>
    </alternativeName>
</protein>
<accession>A0A7I8D6Y3</accession>
<keyword evidence="6 10" id="KW-0460">Magnesium</keyword>
<organism evidence="12 13">
    <name type="scientific">Effusibacillus dendaii</name>
    <dbReference type="NCBI Taxonomy" id="2743772"/>
    <lineage>
        <taxon>Bacteria</taxon>
        <taxon>Bacillati</taxon>
        <taxon>Bacillota</taxon>
        <taxon>Bacilli</taxon>
        <taxon>Bacillales</taxon>
        <taxon>Alicyclobacillaceae</taxon>
        <taxon>Effusibacillus</taxon>
    </lineage>
</organism>
<dbReference type="FunFam" id="3.40.50.970:FF:000030">
    <property type="entry name" value="1-deoxy-D-xylulose-5-phosphate synthase"/>
    <property type="match status" value="1"/>
</dbReference>
<feature type="binding site" evidence="10">
    <location>
        <position position="284"/>
    </location>
    <ligand>
        <name>thiamine diphosphate</name>
        <dbReference type="ChEBI" id="CHEBI:58937"/>
    </ligand>
</feature>
<dbReference type="CDD" id="cd02007">
    <property type="entry name" value="TPP_DXS"/>
    <property type="match status" value="1"/>
</dbReference>
<feature type="binding site" evidence="10">
    <location>
        <position position="72"/>
    </location>
    <ligand>
        <name>thiamine diphosphate</name>
        <dbReference type="ChEBI" id="CHEBI:58937"/>
    </ligand>
</feature>
<reference evidence="12 13" key="1">
    <citation type="submission" date="2020-08" db="EMBL/GenBank/DDBJ databases">
        <title>Complete Genome Sequence of Effusibacillus dendaii Strain skT53, Isolated from Farmland soil.</title>
        <authorList>
            <person name="Konishi T."/>
            <person name="Kawasaki H."/>
        </authorList>
    </citation>
    <scope>NUCLEOTIDE SEQUENCE [LARGE SCALE GENOMIC DNA]</scope>
    <source>
        <strain evidence="13">skT53</strain>
    </source>
</reference>
<feature type="binding site" evidence="10">
    <location>
        <position position="144"/>
    </location>
    <ligand>
        <name>Mg(2+)</name>
        <dbReference type="ChEBI" id="CHEBI:18420"/>
    </ligand>
</feature>
<dbReference type="HAMAP" id="MF_00315">
    <property type="entry name" value="DXP_synth"/>
    <property type="match status" value="1"/>
</dbReference>
<dbReference type="GO" id="GO:0009228">
    <property type="term" value="P:thiamine biosynthetic process"/>
    <property type="evidence" value="ECO:0007669"/>
    <property type="project" value="UniProtKB-UniRule"/>
</dbReference>
<dbReference type="Pfam" id="PF13292">
    <property type="entry name" value="DXP_synthase_N"/>
    <property type="match status" value="1"/>
</dbReference>
<dbReference type="GO" id="GO:0000287">
    <property type="term" value="F:magnesium ion binding"/>
    <property type="evidence" value="ECO:0007669"/>
    <property type="project" value="UniProtKB-UniRule"/>
</dbReference>
<dbReference type="GO" id="GO:0019288">
    <property type="term" value="P:isopentenyl diphosphate biosynthetic process, methylerythritol 4-phosphate pathway"/>
    <property type="evidence" value="ECO:0007669"/>
    <property type="project" value="TreeGrafter"/>
</dbReference>
<keyword evidence="7 10" id="KW-0784">Thiamine biosynthesis</keyword>
<evidence type="ECO:0000256" key="9">
    <source>
        <dbReference type="ARBA" id="ARBA00023229"/>
    </source>
</evidence>
<feature type="binding site" evidence="10">
    <location>
        <position position="173"/>
    </location>
    <ligand>
        <name>thiamine diphosphate</name>
        <dbReference type="ChEBI" id="CHEBI:58937"/>
    </ligand>
</feature>
<dbReference type="NCBIfam" id="TIGR00204">
    <property type="entry name" value="dxs"/>
    <property type="match status" value="1"/>
</dbReference>
<keyword evidence="4 10" id="KW-0808">Transferase</keyword>
<feature type="binding site" evidence="10">
    <location>
        <position position="366"/>
    </location>
    <ligand>
        <name>thiamine diphosphate</name>
        <dbReference type="ChEBI" id="CHEBI:58937"/>
    </ligand>
</feature>
<dbReference type="Gene3D" id="3.40.50.920">
    <property type="match status" value="1"/>
</dbReference>
<dbReference type="EMBL" id="AP023366">
    <property type="protein sequence ID" value="BCJ85908.1"/>
    <property type="molecule type" value="Genomic_DNA"/>
</dbReference>
<proteinExistence type="inferred from homology"/>
<dbReference type="SUPFAM" id="SSF52922">
    <property type="entry name" value="TK C-terminal domain-like"/>
    <property type="match status" value="1"/>
</dbReference>
<keyword evidence="13" id="KW-1185">Reference proteome</keyword>
<evidence type="ECO:0000256" key="5">
    <source>
        <dbReference type="ARBA" id="ARBA00022723"/>
    </source>
</evidence>
<dbReference type="KEGG" id="eff:skT53_08930"/>
<dbReference type="GO" id="GO:0016114">
    <property type="term" value="P:terpenoid biosynthetic process"/>
    <property type="evidence" value="ECO:0007669"/>
    <property type="project" value="UniProtKB-UniRule"/>
</dbReference>
<dbReference type="InterPro" id="IPR033248">
    <property type="entry name" value="Transketolase_C"/>
</dbReference>
<gene>
    <name evidence="10 12" type="primary">dxs</name>
    <name evidence="12" type="ORF">skT53_08930</name>
</gene>
<comment type="cofactor">
    <cofactor evidence="10">
        <name>thiamine diphosphate</name>
        <dbReference type="ChEBI" id="CHEBI:58937"/>
    </cofactor>
    <text evidence="10">Binds 1 thiamine pyrophosphate per subunit.</text>
</comment>
<dbReference type="FunFam" id="3.40.50.920:FF:000002">
    <property type="entry name" value="1-deoxy-D-xylulose-5-phosphate synthase"/>
    <property type="match status" value="1"/>
</dbReference>
<name>A0A7I8D6Y3_9BACL</name>
<comment type="catalytic activity">
    <reaction evidence="10">
        <text>D-glyceraldehyde 3-phosphate + pyruvate + H(+) = 1-deoxy-D-xylulose 5-phosphate + CO2</text>
        <dbReference type="Rhea" id="RHEA:12605"/>
        <dbReference type="ChEBI" id="CHEBI:15361"/>
        <dbReference type="ChEBI" id="CHEBI:15378"/>
        <dbReference type="ChEBI" id="CHEBI:16526"/>
        <dbReference type="ChEBI" id="CHEBI:57792"/>
        <dbReference type="ChEBI" id="CHEBI:59776"/>
        <dbReference type="EC" id="2.2.1.7"/>
    </reaction>
</comment>
<dbReference type="PROSITE" id="PS00802">
    <property type="entry name" value="TRANSKETOLASE_2"/>
    <property type="match status" value="1"/>
</dbReference>
<evidence type="ECO:0000256" key="8">
    <source>
        <dbReference type="ARBA" id="ARBA00023052"/>
    </source>
</evidence>
<feature type="binding site" evidence="10">
    <location>
        <position position="173"/>
    </location>
    <ligand>
        <name>Mg(2+)</name>
        <dbReference type="ChEBI" id="CHEBI:18420"/>
    </ligand>
</feature>
<dbReference type="CDD" id="cd07033">
    <property type="entry name" value="TPP_PYR_DXS_TK_like"/>
    <property type="match status" value="1"/>
</dbReference>
<feature type="domain" description="Transketolase-like pyrimidine-binding" evidence="11">
    <location>
        <begin position="315"/>
        <end position="479"/>
    </location>
</feature>
<keyword evidence="9 10" id="KW-0414">Isoprene biosynthesis</keyword>
<dbReference type="UniPathway" id="UPA00064">
    <property type="reaction ID" value="UER00091"/>
</dbReference>
<dbReference type="GO" id="GO:0030976">
    <property type="term" value="F:thiamine pyrophosphate binding"/>
    <property type="evidence" value="ECO:0007669"/>
    <property type="project" value="UniProtKB-UniRule"/>
</dbReference>